<keyword evidence="2" id="KW-1185">Reference proteome</keyword>
<gene>
    <name evidence="1" type="ORF">O181_133347</name>
</gene>
<dbReference type="Pfam" id="PF13384">
    <property type="entry name" value="HTH_23"/>
    <property type="match status" value="1"/>
</dbReference>
<proteinExistence type="predicted"/>
<evidence type="ECO:0000313" key="1">
    <source>
        <dbReference type="EMBL" id="MBW0593632.1"/>
    </source>
</evidence>
<reference evidence="1" key="1">
    <citation type="submission" date="2021-03" db="EMBL/GenBank/DDBJ databases">
        <title>Draft genome sequence of rust myrtle Austropuccinia psidii MF-1, a brazilian biotype.</title>
        <authorList>
            <person name="Quecine M.C."/>
            <person name="Pachon D.M.R."/>
            <person name="Bonatelli M.L."/>
            <person name="Correr F.H."/>
            <person name="Franceschini L.M."/>
            <person name="Leite T.F."/>
            <person name="Margarido G.R.A."/>
            <person name="Almeida C.A."/>
            <person name="Ferrarezi J.A."/>
            <person name="Labate C.A."/>
        </authorList>
    </citation>
    <scope>NUCLEOTIDE SEQUENCE</scope>
    <source>
        <strain evidence="1">MF-1</strain>
    </source>
</reference>
<dbReference type="SUPFAM" id="SSF46689">
    <property type="entry name" value="Homeodomain-like"/>
    <property type="match status" value="1"/>
</dbReference>
<dbReference type="EMBL" id="AVOT02155715">
    <property type="protein sequence ID" value="MBW0593632.1"/>
    <property type="molecule type" value="Genomic_DNA"/>
</dbReference>
<dbReference type="Gene3D" id="1.10.10.10">
    <property type="entry name" value="Winged helix-like DNA-binding domain superfamily/Winged helix DNA-binding domain"/>
    <property type="match status" value="1"/>
</dbReference>
<dbReference type="AlphaFoldDB" id="A0A9Q3QEF5"/>
<organism evidence="1 2">
    <name type="scientific">Austropuccinia psidii MF-1</name>
    <dbReference type="NCBI Taxonomy" id="1389203"/>
    <lineage>
        <taxon>Eukaryota</taxon>
        <taxon>Fungi</taxon>
        <taxon>Dikarya</taxon>
        <taxon>Basidiomycota</taxon>
        <taxon>Pucciniomycotina</taxon>
        <taxon>Pucciniomycetes</taxon>
        <taxon>Pucciniales</taxon>
        <taxon>Sphaerophragmiaceae</taxon>
        <taxon>Austropuccinia</taxon>
    </lineage>
</organism>
<accession>A0A9Q3QEF5</accession>
<dbReference type="InterPro" id="IPR009057">
    <property type="entry name" value="Homeodomain-like_sf"/>
</dbReference>
<comment type="caution">
    <text evidence="1">The sequence shown here is derived from an EMBL/GenBank/DDBJ whole genome shotgun (WGS) entry which is preliminary data.</text>
</comment>
<name>A0A9Q3QEF5_9BASI</name>
<dbReference type="OrthoDB" id="2431447at2759"/>
<evidence type="ECO:0000313" key="2">
    <source>
        <dbReference type="Proteomes" id="UP000765509"/>
    </source>
</evidence>
<evidence type="ECO:0008006" key="3">
    <source>
        <dbReference type="Google" id="ProtNLM"/>
    </source>
</evidence>
<protein>
    <recommendedName>
        <fullName evidence="3">Paired domain-containing protein</fullName>
    </recommendedName>
</protein>
<sequence>MPHQYDNETKARIVGMCDAGLSLQKISELTRIPKTSIQDIVTRFNDRGMIQNLPRPGRKHRLNERNIQQLKRVTQIQRQASVNEITN</sequence>
<dbReference type="InterPro" id="IPR036388">
    <property type="entry name" value="WH-like_DNA-bd_sf"/>
</dbReference>
<dbReference type="Proteomes" id="UP000765509">
    <property type="component" value="Unassembled WGS sequence"/>
</dbReference>